<feature type="compositionally biased region" description="Basic and acidic residues" evidence="1">
    <location>
        <begin position="67"/>
        <end position="79"/>
    </location>
</feature>
<reference evidence="2" key="3">
    <citation type="submission" date="2021-05" db="UniProtKB">
        <authorList>
            <consortium name="EnsemblPlants"/>
        </authorList>
    </citation>
    <scope>IDENTIFICATION</scope>
    <source>
        <strain evidence="2">cv. B73</strain>
    </source>
</reference>
<reference evidence="2" key="2">
    <citation type="submission" date="2019-07" db="EMBL/GenBank/DDBJ databases">
        <authorList>
            <person name="Seetharam A."/>
            <person name="Woodhouse M."/>
            <person name="Cannon E."/>
        </authorList>
    </citation>
    <scope>NUCLEOTIDE SEQUENCE [LARGE SCALE GENOMIC DNA]</scope>
    <source>
        <strain evidence="2">cv. B73</strain>
    </source>
</reference>
<feature type="region of interest" description="Disordered" evidence="1">
    <location>
        <begin position="1"/>
        <end position="88"/>
    </location>
</feature>
<dbReference type="Gramene" id="Zm00001eb222200_T001">
    <property type="protein sequence ID" value="Zm00001eb222200_P001"/>
    <property type="gene ID" value="Zm00001eb222200"/>
</dbReference>
<dbReference type="InParanoid" id="A0A804U6Q9"/>
<reference evidence="3" key="1">
    <citation type="journal article" date="2009" name="Science">
        <title>The B73 maize genome: complexity, diversity, and dynamics.</title>
        <authorList>
            <person name="Schnable P.S."/>
            <person name="Ware D."/>
            <person name="Fulton R.S."/>
            <person name="Stein J.C."/>
            <person name="Wei F."/>
            <person name="Pasternak S."/>
            <person name="Liang C."/>
            <person name="Zhang J."/>
            <person name="Fulton L."/>
            <person name="Graves T.A."/>
            <person name="Minx P."/>
            <person name="Reily A.D."/>
            <person name="Courtney L."/>
            <person name="Kruchowski S.S."/>
            <person name="Tomlinson C."/>
            <person name="Strong C."/>
            <person name="Delehaunty K."/>
            <person name="Fronick C."/>
            <person name="Courtney B."/>
            <person name="Rock S.M."/>
            <person name="Belter E."/>
            <person name="Du F."/>
            <person name="Kim K."/>
            <person name="Abbott R.M."/>
            <person name="Cotton M."/>
            <person name="Levy A."/>
            <person name="Marchetto P."/>
            <person name="Ochoa K."/>
            <person name="Jackson S.M."/>
            <person name="Gillam B."/>
            <person name="Chen W."/>
            <person name="Yan L."/>
            <person name="Higginbotham J."/>
            <person name="Cardenas M."/>
            <person name="Waligorski J."/>
            <person name="Applebaum E."/>
            <person name="Phelps L."/>
            <person name="Falcone J."/>
            <person name="Kanchi K."/>
            <person name="Thane T."/>
            <person name="Scimone A."/>
            <person name="Thane N."/>
            <person name="Henke J."/>
            <person name="Wang T."/>
            <person name="Ruppert J."/>
            <person name="Shah N."/>
            <person name="Rotter K."/>
            <person name="Hodges J."/>
            <person name="Ingenthron E."/>
            <person name="Cordes M."/>
            <person name="Kohlberg S."/>
            <person name="Sgro J."/>
            <person name="Delgado B."/>
            <person name="Mead K."/>
            <person name="Chinwalla A."/>
            <person name="Leonard S."/>
            <person name="Crouse K."/>
            <person name="Collura K."/>
            <person name="Kudrna D."/>
            <person name="Currie J."/>
            <person name="He R."/>
            <person name="Angelova A."/>
            <person name="Rajasekar S."/>
            <person name="Mueller T."/>
            <person name="Lomeli R."/>
            <person name="Scara G."/>
            <person name="Ko A."/>
            <person name="Delaney K."/>
            <person name="Wissotski M."/>
            <person name="Lopez G."/>
            <person name="Campos D."/>
            <person name="Braidotti M."/>
            <person name="Ashley E."/>
            <person name="Golser W."/>
            <person name="Kim H."/>
            <person name="Lee S."/>
            <person name="Lin J."/>
            <person name="Dujmic Z."/>
            <person name="Kim W."/>
            <person name="Talag J."/>
            <person name="Zuccolo A."/>
            <person name="Fan C."/>
            <person name="Sebastian A."/>
            <person name="Kramer M."/>
            <person name="Spiegel L."/>
            <person name="Nascimento L."/>
            <person name="Zutavern T."/>
            <person name="Miller B."/>
            <person name="Ambroise C."/>
            <person name="Muller S."/>
            <person name="Spooner W."/>
            <person name="Narechania A."/>
            <person name="Ren L."/>
            <person name="Wei S."/>
            <person name="Kumari S."/>
            <person name="Faga B."/>
            <person name="Levy M.J."/>
            <person name="McMahan L."/>
            <person name="Van Buren P."/>
            <person name="Vaughn M.W."/>
            <person name="Ying K."/>
            <person name="Yeh C.-T."/>
            <person name="Emrich S.J."/>
            <person name="Jia Y."/>
            <person name="Kalyanaraman A."/>
            <person name="Hsia A.-P."/>
            <person name="Barbazuk W.B."/>
            <person name="Baucom R.S."/>
            <person name="Brutnell T.P."/>
            <person name="Carpita N.C."/>
            <person name="Chaparro C."/>
            <person name="Chia J.-M."/>
            <person name="Deragon J.-M."/>
            <person name="Estill J.C."/>
            <person name="Fu Y."/>
            <person name="Jeddeloh J.A."/>
            <person name="Han Y."/>
            <person name="Lee H."/>
            <person name="Li P."/>
            <person name="Lisch D.R."/>
            <person name="Liu S."/>
            <person name="Liu Z."/>
            <person name="Nagel D.H."/>
            <person name="McCann M.C."/>
            <person name="SanMiguel P."/>
            <person name="Myers A.M."/>
            <person name="Nettleton D."/>
            <person name="Nguyen J."/>
            <person name="Penning B.W."/>
            <person name="Ponnala L."/>
            <person name="Schneider K.L."/>
            <person name="Schwartz D.C."/>
            <person name="Sharma A."/>
            <person name="Soderlund C."/>
            <person name="Springer N.M."/>
            <person name="Sun Q."/>
            <person name="Wang H."/>
            <person name="Waterman M."/>
            <person name="Westerman R."/>
            <person name="Wolfgruber T.K."/>
            <person name="Yang L."/>
            <person name="Yu Y."/>
            <person name="Zhang L."/>
            <person name="Zhou S."/>
            <person name="Zhu Q."/>
            <person name="Bennetzen J.L."/>
            <person name="Dawe R.K."/>
            <person name="Jiang J."/>
            <person name="Jiang N."/>
            <person name="Presting G.G."/>
            <person name="Wessler S.R."/>
            <person name="Aluru S."/>
            <person name="Martienssen R.A."/>
            <person name="Clifton S.W."/>
            <person name="McCombie W.R."/>
            <person name="Wing R.A."/>
            <person name="Wilson R.K."/>
        </authorList>
    </citation>
    <scope>NUCLEOTIDE SEQUENCE [LARGE SCALE GENOMIC DNA]</scope>
    <source>
        <strain evidence="3">cv. B73</strain>
    </source>
</reference>
<evidence type="ECO:0000256" key="1">
    <source>
        <dbReference type="SAM" id="MobiDB-lite"/>
    </source>
</evidence>
<keyword evidence="3" id="KW-1185">Reference proteome</keyword>
<feature type="compositionally biased region" description="Low complexity" evidence="1">
    <location>
        <begin position="18"/>
        <end position="30"/>
    </location>
</feature>
<evidence type="ECO:0000313" key="2">
    <source>
        <dbReference type="EnsemblPlants" id="Zm00001eb222200_P001"/>
    </source>
</evidence>
<proteinExistence type="predicted"/>
<dbReference type="Proteomes" id="UP000007305">
    <property type="component" value="Chromosome 5"/>
</dbReference>
<organism evidence="2 3">
    <name type="scientific">Zea mays</name>
    <name type="common">Maize</name>
    <dbReference type="NCBI Taxonomy" id="4577"/>
    <lineage>
        <taxon>Eukaryota</taxon>
        <taxon>Viridiplantae</taxon>
        <taxon>Streptophyta</taxon>
        <taxon>Embryophyta</taxon>
        <taxon>Tracheophyta</taxon>
        <taxon>Spermatophyta</taxon>
        <taxon>Magnoliopsida</taxon>
        <taxon>Liliopsida</taxon>
        <taxon>Poales</taxon>
        <taxon>Poaceae</taxon>
        <taxon>PACMAD clade</taxon>
        <taxon>Panicoideae</taxon>
        <taxon>Andropogonodae</taxon>
        <taxon>Andropogoneae</taxon>
        <taxon>Tripsacinae</taxon>
        <taxon>Zea</taxon>
    </lineage>
</organism>
<evidence type="ECO:0000313" key="3">
    <source>
        <dbReference type="Proteomes" id="UP000007305"/>
    </source>
</evidence>
<dbReference type="EnsemblPlants" id="Zm00001eb222200_T001">
    <property type="protein sequence ID" value="Zm00001eb222200_P001"/>
    <property type="gene ID" value="Zm00001eb222200"/>
</dbReference>
<protein>
    <submittedName>
        <fullName evidence="2">Uncharacterized protein</fullName>
    </submittedName>
</protein>
<accession>A0A804U6Q9</accession>
<feature type="region of interest" description="Disordered" evidence="1">
    <location>
        <begin position="97"/>
        <end position="116"/>
    </location>
</feature>
<name>A0A804U6Q9_MAIZE</name>
<sequence>MASAKSNHSRVPKSGTKQRLLAPAALRPRTAQPPGPGAVDDPPEKGGERERHARRAHQPCGGPKARARGDWQEARKEAADAVPESTSLSAVAVACVPSDGAPGRWKRRRLVPSLEQ</sequence>
<dbReference type="AlphaFoldDB" id="A0A804U6Q9"/>
<feature type="compositionally biased region" description="Basic and acidic residues" evidence="1">
    <location>
        <begin position="42"/>
        <end position="51"/>
    </location>
</feature>